<dbReference type="InterPro" id="IPR055407">
    <property type="entry name" value="TraM_C"/>
</dbReference>
<proteinExistence type="predicted"/>
<evidence type="ECO:0000256" key="1">
    <source>
        <dbReference type="SAM" id="MobiDB-lite"/>
    </source>
</evidence>
<sequence length="442" mass="47987">MQAKTHSAAFLQNRKLYTFLPLLVLPFVTLIYWAVGIKMIYKHQSAKAGPQGLNTSLPDPKLKDETSFSKLSYYKKAADDSAKIREQLKKDPYRSGELARTDKAVQALTMQGLGAPEGAGKDQKYITYKGRTYSGSRQSQIIQKLKTLDSVLASVDGPKFEPPILKEERSKKTLAPLSQPEPEKPYDLLTSLDSQQRAEPADPELAELNGMLEKILDIQHPQRVADKLRAAGEDQRSGSYPVKSFPEKTVVSGFESISADSLNSTADQISTLANGFFSLDESVSPSENNAIKAVVHQEQSLVTGSVIKLRLTADIYVAGTLIPKDTFIYGTVTVNGERLLVEISSIRLNISLFPVKLSVYDLDGQPGIYIPGSISRSVAKQSVSQDIQGISLGSIDPSFGAQAASAGIQAAKTLLGKKAKLVQVSVKAGYQILLKDGNSKPI</sequence>
<organism evidence="4 5">
    <name type="scientific">Dyadobacter subterraneus</name>
    <dbReference type="NCBI Taxonomy" id="2773304"/>
    <lineage>
        <taxon>Bacteria</taxon>
        <taxon>Pseudomonadati</taxon>
        <taxon>Bacteroidota</taxon>
        <taxon>Cytophagia</taxon>
        <taxon>Cytophagales</taxon>
        <taxon>Spirosomataceae</taxon>
        <taxon>Dyadobacter</taxon>
    </lineage>
</organism>
<dbReference type="NCBIfam" id="TIGR03779">
    <property type="entry name" value="Bac_Flav_CT_M"/>
    <property type="match status" value="1"/>
</dbReference>
<gene>
    <name evidence="4" type="primary">traM</name>
    <name evidence="4" type="ORF">IEE83_09245</name>
</gene>
<dbReference type="Pfam" id="PF12508">
    <property type="entry name" value="Transposon_TraM"/>
    <property type="match status" value="1"/>
</dbReference>
<keyword evidence="5" id="KW-1185">Reference proteome</keyword>
<feature type="region of interest" description="Disordered" evidence="1">
    <location>
        <begin position="160"/>
        <end position="187"/>
    </location>
</feature>
<feature type="domain" description="Conjugative transposon TraM C-terminal" evidence="3">
    <location>
        <begin position="291"/>
        <end position="435"/>
    </location>
</feature>
<dbReference type="EMBL" id="JACYGY010000001">
    <property type="protein sequence ID" value="MBE9462065.1"/>
    <property type="molecule type" value="Genomic_DNA"/>
</dbReference>
<keyword evidence="2" id="KW-1133">Transmembrane helix</keyword>
<name>A0ABR9W9D2_9BACT</name>
<evidence type="ECO:0000256" key="2">
    <source>
        <dbReference type="SAM" id="Phobius"/>
    </source>
</evidence>
<reference evidence="5" key="1">
    <citation type="submission" date="2023-07" db="EMBL/GenBank/DDBJ databases">
        <title>Dyadobacter sp. nov 'subterranea' isolated from contaminted grondwater.</title>
        <authorList>
            <person name="Szabo I."/>
            <person name="Al-Omari J."/>
            <person name="Szerdahelyi S.G."/>
            <person name="Rado J."/>
        </authorList>
    </citation>
    <scope>NUCLEOTIDE SEQUENCE [LARGE SCALE GENOMIC DNA]</scope>
    <source>
        <strain evidence="5">UP-52</strain>
    </source>
</reference>
<dbReference type="Proteomes" id="UP000634134">
    <property type="component" value="Unassembled WGS sequence"/>
</dbReference>
<protein>
    <submittedName>
        <fullName evidence="4">Conjugative transposon protein TraM</fullName>
    </submittedName>
</protein>
<evidence type="ECO:0000313" key="5">
    <source>
        <dbReference type="Proteomes" id="UP000634134"/>
    </source>
</evidence>
<feature type="transmembrane region" description="Helical" evidence="2">
    <location>
        <begin position="16"/>
        <end position="35"/>
    </location>
</feature>
<dbReference type="RefSeq" id="WP_194120296.1">
    <property type="nucleotide sequence ID" value="NZ_JACYGY010000001.1"/>
</dbReference>
<dbReference type="InterPro" id="IPR022187">
    <property type="entry name" value="Conjug_transposon_TraM"/>
</dbReference>
<comment type="caution">
    <text evidence="4">The sequence shown here is derived from an EMBL/GenBank/DDBJ whole genome shotgun (WGS) entry which is preliminary data.</text>
</comment>
<evidence type="ECO:0000259" key="3">
    <source>
        <dbReference type="Pfam" id="PF12508"/>
    </source>
</evidence>
<evidence type="ECO:0000313" key="4">
    <source>
        <dbReference type="EMBL" id="MBE9462065.1"/>
    </source>
</evidence>
<keyword evidence="2" id="KW-0472">Membrane</keyword>
<keyword evidence="2" id="KW-0812">Transmembrane</keyword>
<accession>A0ABR9W9D2</accession>